<comment type="similarity">
    <text evidence="2">Belongs to the mago nashi family.</text>
</comment>
<organism evidence="4 5">
    <name type="scientific">Coptis chinensis</name>
    <dbReference type="NCBI Taxonomy" id="261450"/>
    <lineage>
        <taxon>Eukaryota</taxon>
        <taxon>Viridiplantae</taxon>
        <taxon>Streptophyta</taxon>
        <taxon>Embryophyta</taxon>
        <taxon>Tracheophyta</taxon>
        <taxon>Spermatophyta</taxon>
        <taxon>Magnoliopsida</taxon>
        <taxon>Ranunculales</taxon>
        <taxon>Ranunculaceae</taxon>
        <taxon>Coptidoideae</taxon>
        <taxon>Coptis</taxon>
    </lineage>
</organism>
<dbReference type="OrthoDB" id="6495301at2759"/>
<dbReference type="EMBL" id="JADFTS010000003">
    <property type="protein sequence ID" value="KAF9612626.1"/>
    <property type="molecule type" value="Genomic_DNA"/>
</dbReference>
<reference evidence="4 5" key="1">
    <citation type="submission" date="2020-10" db="EMBL/GenBank/DDBJ databases">
        <title>The Coptis chinensis genome and diversification of protoberbering-type alkaloids.</title>
        <authorList>
            <person name="Wang B."/>
            <person name="Shu S."/>
            <person name="Song C."/>
            <person name="Liu Y."/>
        </authorList>
    </citation>
    <scope>NUCLEOTIDE SEQUENCE [LARGE SCALE GENOMIC DNA]</scope>
    <source>
        <strain evidence="4">HL-2020</strain>
        <tissue evidence="4">Leaf</tissue>
    </source>
</reference>
<gene>
    <name evidence="4" type="ORF">IFM89_003068</name>
</gene>
<protein>
    <submittedName>
        <fullName evidence="4">Uncharacterized protein</fullName>
    </submittedName>
</protein>
<dbReference type="GO" id="GO:0008380">
    <property type="term" value="P:RNA splicing"/>
    <property type="evidence" value="ECO:0007669"/>
    <property type="project" value="InterPro"/>
</dbReference>
<keyword evidence="3" id="KW-0539">Nucleus</keyword>
<evidence type="ECO:0000313" key="5">
    <source>
        <dbReference type="Proteomes" id="UP000631114"/>
    </source>
</evidence>
<comment type="subcellular location">
    <subcellularLocation>
        <location evidence="1">Nucleus</location>
    </subcellularLocation>
</comment>
<dbReference type="InterPro" id="IPR036605">
    <property type="entry name" value="Mago_nashi_sf"/>
</dbReference>
<dbReference type="GO" id="GO:0035145">
    <property type="term" value="C:exon-exon junction complex"/>
    <property type="evidence" value="ECO:0007669"/>
    <property type="project" value="InterPro"/>
</dbReference>
<keyword evidence="5" id="KW-1185">Reference proteome</keyword>
<dbReference type="Proteomes" id="UP000631114">
    <property type="component" value="Unassembled WGS sequence"/>
</dbReference>
<evidence type="ECO:0000256" key="2">
    <source>
        <dbReference type="ARBA" id="ARBA00009270"/>
    </source>
</evidence>
<dbReference type="AlphaFoldDB" id="A0A835M6L9"/>
<evidence type="ECO:0000256" key="1">
    <source>
        <dbReference type="ARBA" id="ARBA00004123"/>
    </source>
</evidence>
<name>A0A835M6L9_9MAGN</name>
<dbReference type="SUPFAM" id="SSF89817">
    <property type="entry name" value="Mago nashi protein"/>
    <property type="match status" value="1"/>
</dbReference>
<accession>A0A835M6L9</accession>
<dbReference type="Gene3D" id="3.30.1560.10">
    <property type="entry name" value="Mago nashi"/>
    <property type="match status" value="1"/>
</dbReference>
<evidence type="ECO:0000313" key="4">
    <source>
        <dbReference type="EMBL" id="KAF9612626.1"/>
    </source>
</evidence>
<sequence>MKKYNKQKNLVLNAATVSLRLNSTPKATTISQLHTQARFTTFLRILVQDWNSGDKFQYLPSSSRFDLFFPEFFLASLKQLTNEFGVFKTTLMVAAHIGFVMRRNDLDRKAIVTRPIIPYHIGRRELDIVIWNEHISFTTSKVGSLVDVRVAKIHMGFVFSIISFRLIPMEIRSLVVRFEPLRSDGSLHLMYAELQYLSPFLPTHEAHFLYYHRPRNSAKNLDLKLVKLSYGSKIDKLG</sequence>
<evidence type="ECO:0000256" key="3">
    <source>
        <dbReference type="ARBA" id="ARBA00023242"/>
    </source>
</evidence>
<comment type="caution">
    <text evidence="4">The sequence shown here is derived from an EMBL/GenBank/DDBJ whole genome shotgun (WGS) entry which is preliminary data.</text>
</comment>
<dbReference type="Pfam" id="PF02792">
    <property type="entry name" value="Mago_nashi"/>
    <property type="match status" value="1"/>
</dbReference>
<dbReference type="InterPro" id="IPR004023">
    <property type="entry name" value="Mago_nashi"/>
</dbReference>
<proteinExistence type="inferred from homology"/>